<dbReference type="Proteomes" id="UP000075714">
    <property type="component" value="Unassembled WGS sequence"/>
</dbReference>
<evidence type="ECO:0000256" key="1">
    <source>
        <dbReference type="ARBA" id="ARBA00004141"/>
    </source>
</evidence>
<evidence type="ECO:0000256" key="8">
    <source>
        <dbReference type="ARBA" id="ARBA00023136"/>
    </source>
</evidence>
<evidence type="ECO:0000256" key="3">
    <source>
        <dbReference type="ARBA" id="ARBA00022692"/>
    </source>
</evidence>
<feature type="domain" description="Ion transport" evidence="13">
    <location>
        <begin position="847"/>
        <end position="1127"/>
    </location>
</feature>
<evidence type="ECO:0000256" key="6">
    <source>
        <dbReference type="ARBA" id="ARBA00022989"/>
    </source>
</evidence>
<dbReference type="PRINTS" id="PR01511">
    <property type="entry name" value="KV14CHANNEL"/>
</dbReference>
<keyword evidence="2" id="KW-0813">Transport</keyword>
<dbReference type="InterPro" id="IPR020467">
    <property type="entry name" value="K_chnl_volt-dep_Kv1.4"/>
</dbReference>
<sequence>MGGGRAADNWVVASWAGMQARGTAAALYFMAWVVIGNFVLLALFLAILISNFQARPRAGAWGRGGNDEDRPPTQEELDANPYMPTDQSETASTVGGSTLGPDPHGGAGGPLGGGGGGNALQALIVGRTDPAALYRFKKWLVLLNYHHGLNPAEIGDIEGRMDALYALEPSLFEPGAHPSVVEMDDRGEVLLDPSHQRPSAGGGGGGDGDGPADDPLRALRGKLTRLGGSRISMQRLSQRVLDFDGSSPRAGAEGGEAAGVEGGSPRGGGASGGHSAAGAGGRLSAAAQQGLGLSGLGGGLRKLFGAGVSVFAAAAAAASAAASSAAAYPLHAAAAARATRRPDLLAAPGAEEQQPSPPPLWRSSFAFATHASPPPTASRYAAAEAAAGSSRLPPPPRVDAPSFRLRPPANSAASSTALDCEADLFGTASLTRPRSSPELPSPPPPHGEPHSADRRAAWAEWAAAPGGPGRAPGPATPPPSASVDREPGSCDGPRRDSRRFGSRAFSISMPPRAQPLSASLASLELPLPPPSAPATIAVGGEVHYVTVPADADPDAGSEAGSERELQERDLGLLCGGGGAPVAESAVQRRGVDPAVVAIAAVVPAAAAVAAAALAPVRPDAAGGGAGGEVQDDVELWWRPAPPVGWGRDDVSAGGAARWPQDAAIAAAATSWHTAGLGAEAEAARRHLAHTLISGVLHGAPSSPRAASVAGGLRRRAGHAAAASSAAEDSHDAPWPRADGRGRGEGRWRGGAGRQAPPQHESALACPCVSARGLVGLPGPAAEGMPISTAALSAEGRAIMRESLLGAGAAELKPPPPEDDGRYLQHSSFLLLRPSHPLRIRLHSLVVNRWFEGAVMLLVTASSVSLALERPKSDPTSQLARGLRVLEWVISILFAVEMGLKMLLKGCFAHPGAYWRTPWDALDGAVTVTSLLALAAPSISFFRTLRLLRVLRPLRMVRRVRGMRLVVETLLSSLPAVGNVVLFGSFMFCIFAILGTQLFMGRLSRCNDSVLPDGAPVRSRDECAPGPFVCEEVDLCPELGAEAHRAWVTPLRNFDHLGRSLLTLFVVATLDSYMDTTQAVIDAVGQDRQPRYNHAPYMGLYVIAFVFLGAFFWLNLLVSVIIDYYSRLMLTQQDLMASKRAREFMKALQFTAPGRQGDAWRKVPLPSNPLRARAYGLASSPLFENFIMGVILANVLVMALPHEGSAPSFDATMSYLNAAFTFIFILEAAAKTLAMGPVLYIKDHWNKLDLFIILTSIPDLLSLVVPLGAGTGVITVFRIMRIGRMFKLIRNAKGLRALFNTLISSLPAICNVGALLFLLMYVYGVLGMHLFGGFGNPFEGSRGTNFDNIGAALIALFQVFTGDSWSAMLAQAAGCDENGYGCKSGGQALVACLFFCRSFVVLANFVMLNLVIAVVLDNFITSARNEGLLRTSDFTDVMSNVIALRVFVRLLRMKIDMLKAVDQAQQQAAAAAAAAAAATPLSPGGGGGGGGAGSVLGSKRGKSRRKRIAAAAAGGISTRGLAGMLKSGELPPPSPTTGGSSHHGRGGGGSADVSGDGAYLASNGFGFPRRRRSSGFSGRSIRVRELFRDAGPTSSGAAAGQGNGDGNGHGDGDGNGNGNGNGNGDGDGRRSGSGIAAAGGAAGPGGRSLTRQGSCESASGGGLSSSGVLTAYPRHMGLGGTELGGTELGPGLTPAGSVGAPTSVGVGPGTAPVSGGTGSGAPASPFRSSELQRSAAARDRV</sequence>
<feature type="transmembrane region" description="Helical" evidence="12">
    <location>
        <begin position="1297"/>
        <end position="1322"/>
    </location>
</feature>
<dbReference type="InterPro" id="IPR043203">
    <property type="entry name" value="VGCC_Ca_Na"/>
</dbReference>
<evidence type="ECO:0000256" key="7">
    <source>
        <dbReference type="ARBA" id="ARBA00023065"/>
    </source>
</evidence>
<feature type="region of interest" description="Disordered" evidence="11">
    <location>
        <begin position="243"/>
        <end position="280"/>
    </location>
</feature>
<dbReference type="EMBL" id="LSYV01000106">
    <property type="protein sequence ID" value="KXZ43033.1"/>
    <property type="molecule type" value="Genomic_DNA"/>
</dbReference>
<feature type="transmembrane region" description="Helical" evidence="12">
    <location>
        <begin position="1211"/>
        <end position="1229"/>
    </location>
</feature>
<feature type="compositionally biased region" description="Gly residues" evidence="11">
    <location>
        <begin position="103"/>
        <end position="113"/>
    </location>
</feature>
<feature type="compositionally biased region" description="Low complexity" evidence="11">
    <location>
        <begin position="1700"/>
        <end position="1724"/>
    </location>
</feature>
<keyword evidence="10" id="KW-0407">Ion channel</keyword>
<feature type="compositionally biased region" description="Basic and acidic residues" evidence="11">
    <location>
        <begin position="447"/>
        <end position="457"/>
    </location>
</feature>
<reference evidence="15" key="1">
    <citation type="journal article" date="2016" name="Nat. Commun.">
        <title>The Gonium pectorale genome demonstrates co-option of cell cycle regulation during the evolution of multicellularity.</title>
        <authorList>
            <person name="Hanschen E.R."/>
            <person name="Marriage T.N."/>
            <person name="Ferris P.J."/>
            <person name="Hamaji T."/>
            <person name="Toyoda A."/>
            <person name="Fujiyama A."/>
            <person name="Neme R."/>
            <person name="Noguchi H."/>
            <person name="Minakuchi Y."/>
            <person name="Suzuki M."/>
            <person name="Kawai-Toyooka H."/>
            <person name="Smith D.R."/>
            <person name="Sparks H."/>
            <person name="Anderson J."/>
            <person name="Bakaric R."/>
            <person name="Luria V."/>
            <person name="Karger A."/>
            <person name="Kirschner M.W."/>
            <person name="Durand P.M."/>
            <person name="Michod R.E."/>
            <person name="Nozaki H."/>
            <person name="Olson B.J."/>
        </authorList>
    </citation>
    <scope>NUCLEOTIDE SEQUENCE [LARGE SCALE GENOMIC DNA]</scope>
    <source>
        <strain evidence="15">NIES-2863</strain>
    </source>
</reference>
<keyword evidence="15" id="KW-1185">Reference proteome</keyword>
<dbReference type="SUPFAM" id="SSF81324">
    <property type="entry name" value="Voltage-gated potassium channels"/>
    <property type="match status" value="2"/>
</dbReference>
<keyword evidence="5" id="KW-0851">Voltage-gated channel</keyword>
<evidence type="ECO:0000256" key="9">
    <source>
        <dbReference type="ARBA" id="ARBA00023180"/>
    </source>
</evidence>
<feature type="region of interest" description="Disordered" evidence="11">
    <location>
        <begin position="430"/>
        <end position="499"/>
    </location>
</feature>
<dbReference type="InterPro" id="IPR027359">
    <property type="entry name" value="Volt_channel_dom_sf"/>
</dbReference>
<dbReference type="FunFam" id="1.20.120.350:FF:000009">
    <property type="entry name" value="Voltage-dependent T-type calcium channel subunit alpha"/>
    <property type="match status" value="1"/>
</dbReference>
<evidence type="ECO:0000313" key="15">
    <source>
        <dbReference type="Proteomes" id="UP000075714"/>
    </source>
</evidence>
<dbReference type="FunFam" id="1.10.287.70:FF:000166">
    <property type="entry name" value="Voltage-gated Ca2+ channel, alpha subunit"/>
    <property type="match status" value="1"/>
</dbReference>
<dbReference type="Gene3D" id="1.20.120.350">
    <property type="entry name" value="Voltage-gated potassium channels. Chain C"/>
    <property type="match status" value="2"/>
</dbReference>
<dbReference type="OrthoDB" id="541396at2759"/>
<dbReference type="FunFam" id="1.10.287.70:FF:000117">
    <property type="entry name" value="Voltage-gated Ca2+ channel, alpha subunit"/>
    <property type="match status" value="1"/>
</dbReference>
<name>A0A150FZI9_GONPE</name>
<feature type="domain" description="Ion transport" evidence="13">
    <location>
        <begin position="1180"/>
        <end position="1420"/>
    </location>
</feature>
<feature type="compositionally biased region" description="Basic and acidic residues" evidence="11">
    <location>
        <begin position="727"/>
        <end position="747"/>
    </location>
</feature>
<keyword evidence="6 12" id="KW-1133">Transmembrane helix</keyword>
<dbReference type="STRING" id="33097.A0A150FZI9"/>
<dbReference type="Pfam" id="PF00520">
    <property type="entry name" value="Ion_trans"/>
    <property type="match status" value="3"/>
</dbReference>
<evidence type="ECO:0000256" key="4">
    <source>
        <dbReference type="ARBA" id="ARBA00022737"/>
    </source>
</evidence>
<dbReference type="PANTHER" id="PTHR10037">
    <property type="entry name" value="VOLTAGE-GATED CATION CHANNEL CALCIUM AND SODIUM"/>
    <property type="match status" value="1"/>
</dbReference>
<feature type="region of interest" description="Disordered" evidence="11">
    <location>
        <begin position="699"/>
        <end position="758"/>
    </location>
</feature>
<gene>
    <name evidence="14" type="ORF">GPECTOR_106g127</name>
</gene>
<feature type="compositionally biased region" description="Polar residues" evidence="11">
    <location>
        <begin position="85"/>
        <end position="96"/>
    </location>
</feature>
<proteinExistence type="predicted"/>
<dbReference type="InterPro" id="IPR005821">
    <property type="entry name" value="Ion_trans_dom"/>
</dbReference>
<dbReference type="GO" id="GO:0005248">
    <property type="term" value="F:voltage-gated sodium channel activity"/>
    <property type="evidence" value="ECO:0007669"/>
    <property type="project" value="TreeGrafter"/>
</dbReference>
<dbReference type="GO" id="GO:0001518">
    <property type="term" value="C:voltage-gated sodium channel complex"/>
    <property type="evidence" value="ECO:0007669"/>
    <property type="project" value="TreeGrafter"/>
</dbReference>
<evidence type="ECO:0000256" key="12">
    <source>
        <dbReference type="SAM" id="Phobius"/>
    </source>
</evidence>
<feature type="transmembrane region" description="Helical" evidence="12">
    <location>
        <begin position="1181"/>
        <end position="1199"/>
    </location>
</feature>
<protein>
    <recommendedName>
        <fullName evidence="13">Ion transport domain-containing protein</fullName>
    </recommendedName>
</protein>
<comment type="caution">
    <text evidence="14">The sequence shown here is derived from an EMBL/GenBank/DDBJ whole genome shotgun (WGS) entry which is preliminary data.</text>
</comment>
<feature type="transmembrane region" description="Helical" evidence="12">
    <location>
        <begin position="1094"/>
        <end position="1121"/>
    </location>
</feature>
<accession>A0A150FZI9</accession>
<feature type="compositionally biased region" description="Gly residues" evidence="11">
    <location>
        <begin position="200"/>
        <end position="209"/>
    </location>
</feature>
<feature type="transmembrane region" description="Helical" evidence="12">
    <location>
        <begin position="964"/>
        <end position="993"/>
    </location>
</feature>
<evidence type="ECO:0000256" key="2">
    <source>
        <dbReference type="ARBA" id="ARBA00022448"/>
    </source>
</evidence>
<feature type="compositionally biased region" description="Basic and acidic residues" evidence="11">
    <location>
        <begin position="483"/>
        <end position="499"/>
    </location>
</feature>
<keyword evidence="3 12" id="KW-0812">Transmembrane</keyword>
<keyword evidence="4" id="KW-0677">Repeat</keyword>
<evidence type="ECO:0000256" key="11">
    <source>
        <dbReference type="SAM" id="MobiDB-lite"/>
    </source>
</evidence>
<keyword evidence="7" id="KW-0406">Ion transport</keyword>
<evidence type="ECO:0000256" key="10">
    <source>
        <dbReference type="ARBA" id="ARBA00023303"/>
    </source>
</evidence>
<dbReference type="PRINTS" id="PR00169">
    <property type="entry name" value="KCHANNEL"/>
</dbReference>
<organism evidence="14 15">
    <name type="scientific">Gonium pectorale</name>
    <name type="common">Green alga</name>
    <dbReference type="NCBI Taxonomy" id="33097"/>
    <lineage>
        <taxon>Eukaryota</taxon>
        <taxon>Viridiplantae</taxon>
        <taxon>Chlorophyta</taxon>
        <taxon>core chlorophytes</taxon>
        <taxon>Chlorophyceae</taxon>
        <taxon>CS clade</taxon>
        <taxon>Chlamydomonadales</taxon>
        <taxon>Volvocaceae</taxon>
        <taxon>Gonium</taxon>
    </lineage>
</organism>
<dbReference type="Gene3D" id="1.10.287.70">
    <property type="match status" value="3"/>
</dbReference>
<comment type="subcellular location">
    <subcellularLocation>
        <location evidence="1">Membrane</location>
        <topology evidence="1">Multi-pass membrane protein</topology>
    </subcellularLocation>
</comment>
<feature type="region of interest" description="Disordered" evidence="11">
    <location>
        <begin position="1588"/>
        <end position="1666"/>
    </location>
</feature>
<feature type="transmembrane region" description="Helical" evidence="12">
    <location>
        <begin position="25"/>
        <end position="49"/>
    </location>
</feature>
<feature type="region of interest" description="Disordered" evidence="11">
    <location>
        <begin position="59"/>
        <end position="113"/>
    </location>
</feature>
<feature type="region of interest" description="Disordered" evidence="11">
    <location>
        <begin position="348"/>
        <end position="417"/>
    </location>
</feature>
<keyword evidence="9" id="KW-0325">Glycoprotein</keyword>
<feature type="compositionally biased region" description="Gly residues" evidence="11">
    <location>
        <begin position="1598"/>
        <end position="1624"/>
    </location>
</feature>
<feature type="compositionally biased region" description="Gly residues" evidence="11">
    <location>
        <begin position="252"/>
        <end position="272"/>
    </location>
</feature>
<dbReference type="PANTHER" id="PTHR10037:SF62">
    <property type="entry name" value="SODIUM CHANNEL PROTEIN 60E"/>
    <property type="match status" value="1"/>
</dbReference>
<evidence type="ECO:0000256" key="5">
    <source>
        <dbReference type="ARBA" id="ARBA00022882"/>
    </source>
</evidence>
<feature type="region of interest" description="Disordered" evidence="11">
    <location>
        <begin position="1521"/>
        <end position="1554"/>
    </location>
</feature>
<feature type="compositionally biased region" description="Low complexity" evidence="11">
    <location>
        <begin position="377"/>
        <end position="390"/>
    </location>
</feature>
<evidence type="ECO:0000259" key="13">
    <source>
        <dbReference type="Pfam" id="PF00520"/>
    </source>
</evidence>
<feature type="region of interest" description="Disordered" evidence="11">
    <location>
        <begin position="191"/>
        <end position="217"/>
    </location>
</feature>
<feature type="region of interest" description="Disordered" evidence="11">
    <location>
        <begin position="1679"/>
        <end position="1740"/>
    </location>
</feature>
<feature type="transmembrane region" description="Helical" evidence="12">
    <location>
        <begin position="1249"/>
        <end position="1276"/>
    </location>
</feature>
<evidence type="ECO:0000313" key="14">
    <source>
        <dbReference type="EMBL" id="KXZ43033.1"/>
    </source>
</evidence>
<keyword evidence="8 12" id="KW-0472">Membrane</keyword>
<feature type="domain" description="Ion transport" evidence="13">
    <location>
        <begin position="9"/>
        <end position="54"/>
    </location>
</feature>